<feature type="transmembrane region" description="Helical" evidence="5">
    <location>
        <begin position="350"/>
        <end position="370"/>
    </location>
</feature>
<evidence type="ECO:0000313" key="8">
    <source>
        <dbReference type="Proteomes" id="UP000321034"/>
    </source>
</evidence>
<comment type="caution">
    <text evidence="7">The sequence shown here is derived from an EMBL/GenBank/DDBJ whole genome shotgun (WGS) entry which is preliminary data.</text>
</comment>
<evidence type="ECO:0000259" key="6">
    <source>
        <dbReference type="PROSITE" id="PS50850"/>
    </source>
</evidence>
<evidence type="ECO:0000313" key="7">
    <source>
        <dbReference type="EMBL" id="TXK10463.1"/>
    </source>
</evidence>
<dbReference type="InterPro" id="IPR020846">
    <property type="entry name" value="MFS_dom"/>
</dbReference>
<dbReference type="AlphaFoldDB" id="A0A5C8HWK4"/>
<feature type="transmembrane region" description="Helical" evidence="5">
    <location>
        <begin position="149"/>
        <end position="168"/>
    </location>
</feature>
<proteinExistence type="predicted"/>
<keyword evidence="8" id="KW-1185">Reference proteome</keyword>
<evidence type="ECO:0000256" key="5">
    <source>
        <dbReference type="SAM" id="Phobius"/>
    </source>
</evidence>
<feature type="transmembrane region" description="Helical" evidence="5">
    <location>
        <begin position="189"/>
        <end position="213"/>
    </location>
</feature>
<feature type="transmembrane region" description="Helical" evidence="5">
    <location>
        <begin position="84"/>
        <end position="102"/>
    </location>
</feature>
<dbReference type="Pfam" id="PF07690">
    <property type="entry name" value="MFS_1"/>
    <property type="match status" value="1"/>
</dbReference>
<feature type="transmembrane region" description="Helical" evidence="5">
    <location>
        <begin position="23"/>
        <end position="48"/>
    </location>
</feature>
<dbReference type="GO" id="GO:0022857">
    <property type="term" value="F:transmembrane transporter activity"/>
    <property type="evidence" value="ECO:0007669"/>
    <property type="project" value="InterPro"/>
</dbReference>
<dbReference type="Proteomes" id="UP000321034">
    <property type="component" value="Unassembled WGS sequence"/>
</dbReference>
<dbReference type="GO" id="GO:0005886">
    <property type="term" value="C:plasma membrane"/>
    <property type="evidence" value="ECO:0007669"/>
    <property type="project" value="UniProtKB-SubCell"/>
</dbReference>
<protein>
    <submittedName>
        <fullName evidence="7">MFS transporter</fullName>
    </submittedName>
</protein>
<feature type="transmembrane region" description="Helical" evidence="5">
    <location>
        <begin position="114"/>
        <end position="137"/>
    </location>
</feature>
<dbReference type="PROSITE" id="PS50850">
    <property type="entry name" value="MFS"/>
    <property type="match status" value="1"/>
</dbReference>
<keyword evidence="2 5" id="KW-0812">Transmembrane</keyword>
<feature type="transmembrane region" description="Helical" evidence="5">
    <location>
        <begin position="233"/>
        <end position="254"/>
    </location>
</feature>
<evidence type="ECO:0000256" key="1">
    <source>
        <dbReference type="ARBA" id="ARBA00004651"/>
    </source>
</evidence>
<dbReference type="PANTHER" id="PTHR23523">
    <property type="match status" value="1"/>
</dbReference>
<sequence length="386" mass="40052">MAATLRIAVASLSPVIDRIDRDFALPAALVGLIGMAPPAAFAVMGMLTPAIERRVGLERLALAAVAVGAVGLAARALAFDAWSLFAVTAVLFAAVGVGNVLLPGIVKKYFPRSVGAMTAVYTTAMTVATFVPPLFAVPLADSLGWRLSFAVWAAVGAASLVPWVVIAVRARRSPRDAIEGPRVDVVRRLVRLPLAWALTGTFAVNASVVYAAFAWLPAILVDVAGSSAEGAGALLALFALVGLPCTLFVPLLVARYRVIRSLYAVAVGGGLVAIAGLLFAPAAATALWVVLLGLPPLLFPMMLVLLGLRTRAHDTAVATSGFVQSVGYAFAALVPLAIGVTHEITGDWTVALVILGVVIAMAAPAAVFVVRSGTVEDEWERRHGPW</sequence>
<feature type="transmembrane region" description="Helical" evidence="5">
    <location>
        <begin position="286"/>
        <end position="308"/>
    </location>
</feature>
<dbReference type="EMBL" id="VRSV01000002">
    <property type="protein sequence ID" value="TXK10463.1"/>
    <property type="molecule type" value="Genomic_DNA"/>
</dbReference>
<feature type="transmembrane region" description="Helical" evidence="5">
    <location>
        <begin position="315"/>
        <end position="338"/>
    </location>
</feature>
<keyword evidence="3 5" id="KW-1133">Transmembrane helix</keyword>
<dbReference type="InterPro" id="IPR011701">
    <property type="entry name" value="MFS"/>
</dbReference>
<evidence type="ECO:0000256" key="2">
    <source>
        <dbReference type="ARBA" id="ARBA00022692"/>
    </source>
</evidence>
<dbReference type="Gene3D" id="1.20.1250.20">
    <property type="entry name" value="MFS general substrate transporter like domains"/>
    <property type="match status" value="1"/>
</dbReference>
<evidence type="ECO:0000256" key="3">
    <source>
        <dbReference type="ARBA" id="ARBA00022989"/>
    </source>
</evidence>
<accession>A0A5C8HWK4</accession>
<keyword evidence="4 5" id="KW-0472">Membrane</keyword>
<organism evidence="7 8">
    <name type="scientific">Microbacterium hatanonis</name>
    <dbReference type="NCBI Taxonomy" id="404366"/>
    <lineage>
        <taxon>Bacteria</taxon>
        <taxon>Bacillati</taxon>
        <taxon>Actinomycetota</taxon>
        <taxon>Actinomycetes</taxon>
        <taxon>Micrococcales</taxon>
        <taxon>Microbacteriaceae</taxon>
        <taxon>Microbacterium</taxon>
    </lineage>
</organism>
<comment type="subcellular location">
    <subcellularLocation>
        <location evidence="1">Cell membrane</location>
        <topology evidence="1">Multi-pass membrane protein</topology>
    </subcellularLocation>
</comment>
<evidence type="ECO:0000256" key="4">
    <source>
        <dbReference type="ARBA" id="ARBA00023136"/>
    </source>
</evidence>
<feature type="domain" description="Major facilitator superfamily (MFS) profile" evidence="6">
    <location>
        <begin position="1"/>
        <end position="374"/>
    </location>
</feature>
<name>A0A5C8HWK4_9MICO</name>
<dbReference type="InterPro" id="IPR036259">
    <property type="entry name" value="MFS_trans_sf"/>
</dbReference>
<dbReference type="PANTHER" id="PTHR23523:SF2">
    <property type="entry name" value="2-NITROIMIDAZOLE TRANSPORTER"/>
    <property type="match status" value="1"/>
</dbReference>
<feature type="transmembrane region" description="Helical" evidence="5">
    <location>
        <begin position="60"/>
        <end position="78"/>
    </location>
</feature>
<feature type="transmembrane region" description="Helical" evidence="5">
    <location>
        <begin position="261"/>
        <end position="280"/>
    </location>
</feature>
<gene>
    <name evidence="7" type="ORF">FVP77_10815</name>
</gene>
<dbReference type="OrthoDB" id="5317164at2"/>
<reference evidence="7 8" key="1">
    <citation type="submission" date="2019-08" db="EMBL/GenBank/DDBJ databases">
        <authorList>
            <person name="Dong K."/>
        </authorList>
    </citation>
    <scope>NUCLEOTIDE SEQUENCE [LARGE SCALE GENOMIC DNA]</scope>
    <source>
        <strain evidence="7 8">JCM14558</strain>
    </source>
</reference>
<dbReference type="SUPFAM" id="SSF103473">
    <property type="entry name" value="MFS general substrate transporter"/>
    <property type="match status" value="1"/>
</dbReference>
<dbReference type="InterPro" id="IPR052524">
    <property type="entry name" value="MFS_Cyanate_Porter"/>
</dbReference>